<keyword evidence="4" id="KW-1185">Reference proteome</keyword>
<dbReference type="AlphaFoldDB" id="U1G6A9"/>
<dbReference type="EMBL" id="KE721016">
    <property type="protein sequence ID" value="ERF72907.1"/>
    <property type="molecule type" value="Genomic_DNA"/>
</dbReference>
<feature type="domain" description="DUF2423" evidence="2">
    <location>
        <begin position="1"/>
        <end position="43"/>
    </location>
</feature>
<protein>
    <recommendedName>
        <fullName evidence="2">DUF2423 domain-containing protein</fullName>
    </recommendedName>
</protein>
<dbReference type="OrthoDB" id="4087970at2759"/>
<evidence type="ECO:0000256" key="1">
    <source>
        <dbReference type="SAM" id="MobiDB-lite"/>
    </source>
</evidence>
<reference evidence="4" key="1">
    <citation type="journal article" date="2014" name="BMC Genomics">
        <title>Genome characteristics reveal the impact of lichenization on lichen-forming fungus Endocarpon pusillum Hedwig (Verrucariales, Ascomycota).</title>
        <authorList>
            <person name="Wang Y.-Y."/>
            <person name="Liu B."/>
            <person name="Zhang X.-Y."/>
            <person name="Zhou Q.-M."/>
            <person name="Zhang T."/>
            <person name="Li H."/>
            <person name="Yu Y.-F."/>
            <person name="Zhang X.-L."/>
            <person name="Hao X.-Y."/>
            <person name="Wang M."/>
            <person name="Wang L."/>
            <person name="Wei J.-C."/>
        </authorList>
    </citation>
    <scope>NUCLEOTIDE SEQUENCE [LARGE SCALE GENOMIC DNA]</scope>
    <source>
        <strain evidence="4">Z07020 / HMAS-L-300199</strain>
    </source>
</reference>
<dbReference type="PANTHER" id="PTHR28219">
    <property type="entry name" value="UPF0642 PROTEIN YBL028C"/>
    <property type="match status" value="1"/>
</dbReference>
<proteinExistence type="predicted"/>
<evidence type="ECO:0000313" key="3">
    <source>
        <dbReference type="EMBL" id="ERF72907.1"/>
    </source>
</evidence>
<feature type="compositionally biased region" description="Basic residues" evidence="1">
    <location>
        <begin position="95"/>
        <end position="106"/>
    </location>
</feature>
<feature type="region of interest" description="Disordered" evidence="1">
    <location>
        <begin position="45"/>
        <end position="131"/>
    </location>
</feature>
<sequence>MAKSARSSVRKCNNATLRAKVFGPVDDACTARLSAKLLEIAATPKRSTERRMDVDTVEEEEEAQRDVAGSADDMDVDGLAPRVKGRSAKQIASRVTKKKNTRRKARNLVVCPSIKTKKKTGFKGPGFDRGR</sequence>
<dbReference type="InterPro" id="IPR019434">
    <property type="entry name" value="DUF2423"/>
</dbReference>
<gene>
    <name evidence="3" type="ORF">EPUS_08735</name>
</gene>
<name>U1G6A9_ENDPU</name>
<dbReference type="Proteomes" id="UP000019373">
    <property type="component" value="Unassembled WGS sequence"/>
</dbReference>
<dbReference type="GO" id="GO:0030687">
    <property type="term" value="C:preribosome, large subunit precursor"/>
    <property type="evidence" value="ECO:0007669"/>
    <property type="project" value="TreeGrafter"/>
</dbReference>
<organism evidence="3 4">
    <name type="scientific">Endocarpon pusillum (strain Z07020 / HMAS-L-300199)</name>
    <name type="common">Lichen-forming fungus</name>
    <dbReference type="NCBI Taxonomy" id="1263415"/>
    <lineage>
        <taxon>Eukaryota</taxon>
        <taxon>Fungi</taxon>
        <taxon>Dikarya</taxon>
        <taxon>Ascomycota</taxon>
        <taxon>Pezizomycotina</taxon>
        <taxon>Eurotiomycetes</taxon>
        <taxon>Chaetothyriomycetidae</taxon>
        <taxon>Verrucariales</taxon>
        <taxon>Verrucariaceae</taxon>
        <taxon>Endocarpon</taxon>
    </lineage>
</organism>
<dbReference type="RefSeq" id="XP_007801451.1">
    <property type="nucleotide sequence ID" value="XM_007803260.1"/>
</dbReference>
<dbReference type="Pfam" id="PF10338">
    <property type="entry name" value="YBL028C_N"/>
    <property type="match status" value="1"/>
</dbReference>
<dbReference type="PANTHER" id="PTHR28219:SF1">
    <property type="entry name" value="UPF0642 PROTEIN YBL028C"/>
    <property type="match status" value="1"/>
</dbReference>
<dbReference type="OMA" id="PIIREHK"/>
<dbReference type="eggNOG" id="ENOG502SXGY">
    <property type="taxonomic scope" value="Eukaryota"/>
</dbReference>
<evidence type="ECO:0000313" key="4">
    <source>
        <dbReference type="Proteomes" id="UP000019373"/>
    </source>
</evidence>
<dbReference type="GeneID" id="19243579"/>
<accession>U1G6A9</accession>
<dbReference type="HOGENOM" id="CLU_149452_0_0_1"/>
<evidence type="ECO:0000259" key="2">
    <source>
        <dbReference type="Pfam" id="PF10338"/>
    </source>
</evidence>